<feature type="region of interest" description="Disordered" evidence="1">
    <location>
        <begin position="133"/>
        <end position="154"/>
    </location>
</feature>
<keyword evidence="3" id="KW-1185">Reference proteome</keyword>
<feature type="region of interest" description="Disordered" evidence="1">
    <location>
        <begin position="215"/>
        <end position="240"/>
    </location>
</feature>
<organism evidence="3">
    <name type="scientific">Vanderwaltozyma polyspora (strain ATCC 22028 / DSM 70294 / BCRC 21397 / CBS 2163 / NBRC 10782 / NRRL Y-8283 / UCD 57-17)</name>
    <name type="common">Kluyveromyces polysporus</name>
    <dbReference type="NCBI Taxonomy" id="436907"/>
    <lineage>
        <taxon>Eukaryota</taxon>
        <taxon>Fungi</taxon>
        <taxon>Dikarya</taxon>
        <taxon>Ascomycota</taxon>
        <taxon>Saccharomycotina</taxon>
        <taxon>Saccharomycetes</taxon>
        <taxon>Saccharomycetales</taxon>
        <taxon>Saccharomycetaceae</taxon>
        <taxon>Vanderwaltozyma</taxon>
    </lineage>
</organism>
<dbReference type="EMBL" id="DS480381">
    <property type="protein sequence ID" value="EDO19149.1"/>
    <property type="molecule type" value="Genomic_DNA"/>
</dbReference>
<name>A7TEQ3_VANPO</name>
<protein>
    <submittedName>
        <fullName evidence="2">Uncharacterized protein</fullName>
    </submittedName>
</protein>
<evidence type="ECO:0000313" key="3">
    <source>
        <dbReference type="Proteomes" id="UP000000267"/>
    </source>
</evidence>
<feature type="region of interest" description="Disordered" evidence="1">
    <location>
        <begin position="178"/>
        <end position="198"/>
    </location>
</feature>
<dbReference type="InParanoid" id="A7TEQ3"/>
<reference evidence="2 3" key="1">
    <citation type="journal article" date="2007" name="Proc. Natl. Acad. Sci. U.S.A.">
        <title>Independent sorting-out of thousands of duplicated gene pairs in two yeast species descended from a whole-genome duplication.</title>
        <authorList>
            <person name="Scannell D.R."/>
            <person name="Frank A.C."/>
            <person name="Conant G.C."/>
            <person name="Byrne K.P."/>
            <person name="Woolfit M."/>
            <person name="Wolfe K.H."/>
        </authorList>
    </citation>
    <scope>NUCLEOTIDE SEQUENCE [LARGE SCALE GENOMIC DNA]</scope>
    <source>
        <strain evidence="3">ATCC 22028 / DSM 70294 / BCRC 21397 / CBS 2163 / NBRC 10782 / NRRL Y-8283 / UCD 57-17</strain>
    </source>
</reference>
<evidence type="ECO:0000313" key="2">
    <source>
        <dbReference type="EMBL" id="EDO19149.1"/>
    </source>
</evidence>
<dbReference type="HOGENOM" id="CLU_1157136_0_0_1"/>
<dbReference type="KEGG" id="vpo:Kpol_1050p6"/>
<sequence length="240" mass="27754">MNERDSNRHQRFREYFTIVQAVVTVCNDFTEEQLKNYVNPEVIKHISQHNAFLLESDPTPENHRLVEQLLEKVLIYKYGKIAQFTTVEDMVFFLTKFKLPANIHEKMEKSLVAKFKFAKNSDGFIINDVSIEMSSSDSDNNDEPPAVRPVKSRIAKRAKKAVKIPALSQRVKARIAKRTEKTVKIPSGLPHSKRNRHRQPHLAIVDRQGLMNYMLDTTRDDGPSTKKKRQSNRNNNGPRT</sequence>
<dbReference type="AlphaFoldDB" id="A7TEQ3"/>
<proteinExistence type="predicted"/>
<dbReference type="RefSeq" id="XP_001647007.1">
    <property type="nucleotide sequence ID" value="XM_001646957.1"/>
</dbReference>
<evidence type="ECO:0000256" key="1">
    <source>
        <dbReference type="SAM" id="MobiDB-lite"/>
    </source>
</evidence>
<dbReference type="GeneID" id="5547479"/>
<gene>
    <name evidence="2" type="ORF">Kpol_1050p6</name>
</gene>
<dbReference type="Proteomes" id="UP000000267">
    <property type="component" value="Unassembled WGS sequence"/>
</dbReference>
<accession>A7TEQ3</accession>